<evidence type="ECO:0000256" key="3">
    <source>
        <dbReference type="ARBA" id="ARBA00022741"/>
    </source>
</evidence>
<keyword evidence="4" id="KW-0418">Kinase</keyword>
<evidence type="ECO:0008006" key="10">
    <source>
        <dbReference type="Google" id="ProtNLM"/>
    </source>
</evidence>
<dbReference type="Gene3D" id="2.60.200.30">
    <property type="entry name" value="Probable inorganic polyphosphate/atp-NAD kinase, domain 2"/>
    <property type="match status" value="1"/>
</dbReference>
<evidence type="ECO:0000256" key="4">
    <source>
        <dbReference type="ARBA" id="ARBA00022777"/>
    </source>
</evidence>
<dbReference type="SUPFAM" id="SSF111331">
    <property type="entry name" value="NAD kinase/diacylglycerol kinase-like"/>
    <property type="match status" value="1"/>
</dbReference>
<dbReference type="Gene3D" id="3.40.50.10330">
    <property type="entry name" value="Probable inorganic polyphosphate/atp-NAD kinase, domain 1"/>
    <property type="match status" value="1"/>
</dbReference>
<dbReference type="GO" id="GO:0019674">
    <property type="term" value="P:NAD+ metabolic process"/>
    <property type="evidence" value="ECO:0007669"/>
    <property type="project" value="InterPro"/>
</dbReference>
<dbReference type="AlphaFoldDB" id="A0A497EVQ8"/>
<keyword evidence="7" id="KW-0520">NAD</keyword>
<dbReference type="InterPro" id="IPR002504">
    <property type="entry name" value="NADK"/>
</dbReference>
<keyword evidence="2" id="KW-0808">Transferase</keyword>
<evidence type="ECO:0000256" key="7">
    <source>
        <dbReference type="ARBA" id="ARBA00023027"/>
    </source>
</evidence>
<dbReference type="InterPro" id="IPR017437">
    <property type="entry name" value="ATP-NAD_kinase_PpnK-typ_C"/>
</dbReference>
<gene>
    <name evidence="8" type="ORF">DRJ20_02110</name>
</gene>
<evidence type="ECO:0000256" key="6">
    <source>
        <dbReference type="ARBA" id="ARBA00022857"/>
    </source>
</evidence>
<accession>A0A497EVQ8</accession>
<dbReference type="PANTHER" id="PTHR20275">
    <property type="entry name" value="NAD KINASE"/>
    <property type="match status" value="1"/>
</dbReference>
<dbReference type="HAMAP" id="MF_00361">
    <property type="entry name" value="NAD_kinase"/>
    <property type="match status" value="1"/>
</dbReference>
<evidence type="ECO:0000313" key="9">
    <source>
        <dbReference type="Proteomes" id="UP000268446"/>
    </source>
</evidence>
<reference evidence="8 9" key="1">
    <citation type="submission" date="2018-06" db="EMBL/GenBank/DDBJ databases">
        <title>Extensive metabolic versatility and redundancy in microbially diverse, dynamic hydrothermal sediments.</title>
        <authorList>
            <person name="Dombrowski N."/>
            <person name="Teske A."/>
            <person name="Baker B.J."/>
        </authorList>
    </citation>
    <scope>NUCLEOTIDE SEQUENCE [LARGE SCALE GENOMIC DNA]</scope>
    <source>
        <strain evidence="8">B29_G17</strain>
    </source>
</reference>
<keyword evidence="5" id="KW-0067">ATP-binding</keyword>
<evidence type="ECO:0000256" key="1">
    <source>
        <dbReference type="ARBA" id="ARBA00022490"/>
    </source>
</evidence>
<keyword evidence="1" id="KW-0963">Cytoplasm</keyword>
<evidence type="ECO:0000313" key="8">
    <source>
        <dbReference type="EMBL" id="RLE51463.1"/>
    </source>
</evidence>
<proteinExistence type="inferred from homology"/>
<protein>
    <recommendedName>
        <fullName evidence="10">NAD(+) kinase</fullName>
    </recommendedName>
</protein>
<dbReference type="GO" id="GO:0005524">
    <property type="term" value="F:ATP binding"/>
    <property type="evidence" value="ECO:0007669"/>
    <property type="project" value="UniProtKB-KW"/>
</dbReference>
<comment type="caution">
    <text evidence="8">The sequence shown here is derived from an EMBL/GenBank/DDBJ whole genome shotgun (WGS) entry which is preliminary data.</text>
</comment>
<keyword evidence="6" id="KW-0521">NADP</keyword>
<evidence type="ECO:0000256" key="5">
    <source>
        <dbReference type="ARBA" id="ARBA00022840"/>
    </source>
</evidence>
<dbReference type="GO" id="GO:0006741">
    <property type="term" value="P:NADP+ biosynthetic process"/>
    <property type="evidence" value="ECO:0007669"/>
    <property type="project" value="InterPro"/>
</dbReference>
<dbReference type="InterPro" id="IPR016064">
    <property type="entry name" value="NAD/diacylglycerol_kinase_sf"/>
</dbReference>
<evidence type="ECO:0000256" key="2">
    <source>
        <dbReference type="ARBA" id="ARBA00022679"/>
    </source>
</evidence>
<sequence length="282" mass="30356">RRESMKVKCVGLTSRLDSLEAMTIAEKAAQLLQGRGLKVVMDNELAGKVGWIGETSNLSEMEVDALIIVGGDGTVLRTSRIVKSNIPMLVVNAGTVGFLSEVNPSELDAAIERLAKGEFQVEECTRVKAKVDDKVVGDALNEISIITKTPVKVLNLTVLKEEEAIISGRMDGLIVATKTGSTAYALSAGGPIIDPQLDAFVLVPLCPLKIYQKPLVLPSSAKIKVVIEESGSNALVIADGQVQAEAPASSVVTIEKSAKKSLFIRLWRSFYDKLRERLVRDV</sequence>
<dbReference type="Pfam" id="PF01513">
    <property type="entry name" value="NAD_kinase"/>
    <property type="match status" value="1"/>
</dbReference>
<dbReference type="PANTHER" id="PTHR20275:SF43">
    <property type="entry name" value="BIFUNCTIONAL NADP PHOSPHATASE_NAD KINASE"/>
    <property type="match status" value="1"/>
</dbReference>
<dbReference type="InterPro" id="IPR017438">
    <property type="entry name" value="ATP-NAD_kinase_N"/>
</dbReference>
<name>A0A497EVQ8_9CREN</name>
<keyword evidence="3" id="KW-0547">Nucleotide-binding</keyword>
<dbReference type="Proteomes" id="UP000268446">
    <property type="component" value="Unassembled WGS sequence"/>
</dbReference>
<dbReference type="EMBL" id="QMQZ01000054">
    <property type="protein sequence ID" value="RLE51463.1"/>
    <property type="molecule type" value="Genomic_DNA"/>
</dbReference>
<organism evidence="8 9">
    <name type="scientific">Thermoproteota archaeon</name>
    <dbReference type="NCBI Taxonomy" id="2056631"/>
    <lineage>
        <taxon>Archaea</taxon>
        <taxon>Thermoproteota</taxon>
    </lineage>
</organism>
<dbReference type="GO" id="GO:0003951">
    <property type="term" value="F:NAD+ kinase activity"/>
    <property type="evidence" value="ECO:0007669"/>
    <property type="project" value="InterPro"/>
</dbReference>
<feature type="non-terminal residue" evidence="8">
    <location>
        <position position="1"/>
    </location>
</feature>
<dbReference type="Pfam" id="PF20143">
    <property type="entry name" value="NAD_kinase_C"/>
    <property type="match status" value="1"/>
</dbReference>